<protein>
    <submittedName>
        <fullName evidence="2">CGNR zinc finger domain-containing protein</fullName>
    </submittedName>
</protein>
<proteinExistence type="predicted"/>
<dbReference type="InterPro" id="IPR021005">
    <property type="entry name" value="Znf_CGNR"/>
</dbReference>
<organism evidence="2 3">
    <name type="scientific">Paenibacillus thailandensis</name>
    <dbReference type="NCBI Taxonomy" id="393250"/>
    <lineage>
        <taxon>Bacteria</taxon>
        <taxon>Bacillati</taxon>
        <taxon>Bacillota</taxon>
        <taxon>Bacilli</taxon>
        <taxon>Bacillales</taxon>
        <taxon>Paenibacillaceae</taxon>
        <taxon>Paenibacillus</taxon>
    </lineage>
</organism>
<dbReference type="PANTHER" id="PTHR35525">
    <property type="entry name" value="BLL6575 PROTEIN"/>
    <property type="match status" value="1"/>
</dbReference>
<keyword evidence="3" id="KW-1185">Reference proteome</keyword>
<dbReference type="SUPFAM" id="SSF160904">
    <property type="entry name" value="Jann2411-like"/>
    <property type="match status" value="1"/>
</dbReference>
<accession>A0ABW5QYT3</accession>
<dbReference type="Pfam" id="PF11706">
    <property type="entry name" value="zf-CGNR"/>
    <property type="match status" value="1"/>
</dbReference>
<feature type="domain" description="Zinc finger CGNR" evidence="1">
    <location>
        <begin position="146"/>
        <end position="189"/>
    </location>
</feature>
<name>A0ABW5QYT3_9BACL</name>
<evidence type="ECO:0000259" key="1">
    <source>
        <dbReference type="Pfam" id="PF11706"/>
    </source>
</evidence>
<dbReference type="Pfam" id="PF07336">
    <property type="entry name" value="ABATE"/>
    <property type="match status" value="1"/>
</dbReference>
<dbReference type="EMBL" id="JBHUMY010000013">
    <property type="protein sequence ID" value="MFD2661447.1"/>
    <property type="molecule type" value="Genomic_DNA"/>
</dbReference>
<evidence type="ECO:0000313" key="2">
    <source>
        <dbReference type="EMBL" id="MFD2661447.1"/>
    </source>
</evidence>
<reference evidence="3" key="1">
    <citation type="journal article" date="2019" name="Int. J. Syst. Evol. Microbiol.">
        <title>The Global Catalogue of Microorganisms (GCM) 10K type strain sequencing project: providing services to taxonomists for standard genome sequencing and annotation.</title>
        <authorList>
            <consortium name="The Broad Institute Genomics Platform"/>
            <consortium name="The Broad Institute Genome Sequencing Center for Infectious Disease"/>
            <person name="Wu L."/>
            <person name="Ma J."/>
        </authorList>
    </citation>
    <scope>NUCLEOTIDE SEQUENCE [LARGE SCALE GENOMIC DNA]</scope>
    <source>
        <strain evidence="3">TISTR 1827</strain>
    </source>
</reference>
<dbReference type="Gene3D" id="1.10.3300.10">
    <property type="entry name" value="Jann2411-like domain"/>
    <property type="match status" value="1"/>
</dbReference>
<dbReference type="Proteomes" id="UP001597493">
    <property type="component" value="Unassembled WGS sequence"/>
</dbReference>
<comment type="caution">
    <text evidence="2">The sequence shown here is derived from an EMBL/GenBank/DDBJ whole genome shotgun (WGS) entry which is preliminary data.</text>
</comment>
<dbReference type="RefSeq" id="WP_379274289.1">
    <property type="nucleotide sequence ID" value="NZ_JBHUGT010000043.1"/>
</dbReference>
<dbReference type="PANTHER" id="PTHR35525:SF3">
    <property type="entry name" value="BLL6575 PROTEIN"/>
    <property type="match status" value="1"/>
</dbReference>
<dbReference type="InterPro" id="IPR023286">
    <property type="entry name" value="ABATE_dom_sf"/>
</dbReference>
<sequence length="195" mass="23041">MERQTVTGKWLGMLWDDYLNTIWRDWKGKLGEKDRLDEPQWLKQWLAEHRFPDLPYPDARELAELKQFRSLLLRIVRTLINGEKIGSEDLIAFNAVLAEGLITRQLGGDAEEWKLEYVPLQSNWKQVMADIAADFAAKMADGEPGRLRICDNPDCLWVYYDETRNRSKRYCDDKLCGNLMKVRRHRARKKAEEQR</sequence>
<dbReference type="InterPro" id="IPR010852">
    <property type="entry name" value="ABATE"/>
</dbReference>
<evidence type="ECO:0000313" key="3">
    <source>
        <dbReference type="Proteomes" id="UP001597493"/>
    </source>
</evidence>
<gene>
    <name evidence="2" type="ORF">ACFSW5_14425</name>
</gene>